<accession>A0A6T6KXX5</accession>
<proteinExistence type="predicted"/>
<evidence type="ECO:0000313" key="2">
    <source>
        <dbReference type="EMBL" id="CAD8393913.1"/>
    </source>
</evidence>
<name>A0A6T6KXX5_9RHOD</name>
<reference evidence="1" key="1">
    <citation type="submission" date="2021-01" db="EMBL/GenBank/DDBJ databases">
        <authorList>
            <person name="Corre E."/>
            <person name="Pelletier E."/>
            <person name="Niang G."/>
            <person name="Scheremetjew M."/>
            <person name="Finn R."/>
            <person name="Kale V."/>
            <person name="Holt S."/>
            <person name="Cochrane G."/>
            <person name="Meng A."/>
            <person name="Brown T."/>
            <person name="Cohen L."/>
        </authorList>
    </citation>
    <scope>NUCLEOTIDE SEQUENCE</scope>
    <source>
        <strain evidence="1">UTEX LB 2760</strain>
    </source>
</reference>
<dbReference type="AlphaFoldDB" id="A0A6T6KXX5"/>
<organism evidence="1">
    <name type="scientific">Rhodosorus marinus</name>
    <dbReference type="NCBI Taxonomy" id="101924"/>
    <lineage>
        <taxon>Eukaryota</taxon>
        <taxon>Rhodophyta</taxon>
        <taxon>Stylonematophyceae</taxon>
        <taxon>Stylonematales</taxon>
        <taxon>Stylonemataceae</taxon>
        <taxon>Rhodosorus</taxon>
    </lineage>
</organism>
<protein>
    <submittedName>
        <fullName evidence="1">Uncharacterized protein</fullName>
    </submittedName>
</protein>
<gene>
    <name evidence="1" type="ORF">RMAR0315_LOCUS3896</name>
    <name evidence="2" type="ORF">RMAR0315_LOCUS3898</name>
</gene>
<evidence type="ECO:0000313" key="1">
    <source>
        <dbReference type="EMBL" id="CAD8393911.1"/>
    </source>
</evidence>
<dbReference type="EMBL" id="HBEK01007164">
    <property type="protein sequence ID" value="CAD8393913.1"/>
    <property type="molecule type" value="Transcribed_RNA"/>
</dbReference>
<sequence length="100" mass="11503">MRRSVQSFCTLRDIELKVDRDFLYRSLIALRAKRMQPTVMMESGNRGKFRLSFNRGGCSRETLLRSPAERSRIQFSPWLVSPPCVARGSGCEKIEVSSNF</sequence>
<dbReference type="EMBL" id="HBEK01007162">
    <property type="protein sequence ID" value="CAD8393911.1"/>
    <property type="molecule type" value="Transcribed_RNA"/>
</dbReference>